<dbReference type="Proteomes" id="UP000343317">
    <property type="component" value="Unassembled WGS sequence"/>
</dbReference>
<organism evidence="3 4">
    <name type="scientific">Pandoraea horticolens</name>
    <dbReference type="NCBI Taxonomy" id="2508298"/>
    <lineage>
        <taxon>Bacteria</taxon>
        <taxon>Pseudomonadati</taxon>
        <taxon>Pseudomonadota</taxon>
        <taxon>Betaproteobacteria</taxon>
        <taxon>Burkholderiales</taxon>
        <taxon>Burkholderiaceae</taxon>
        <taxon>Pandoraea</taxon>
    </lineage>
</organism>
<feature type="domain" description="Surface-adhesin protein E-like" evidence="2">
    <location>
        <begin position="23"/>
        <end position="128"/>
    </location>
</feature>
<dbReference type="Pfam" id="PF16747">
    <property type="entry name" value="Adhesin_E"/>
    <property type="match status" value="1"/>
</dbReference>
<dbReference type="AlphaFoldDB" id="A0A5E4SJD0"/>
<dbReference type="RefSeq" id="WP_150619310.1">
    <property type="nucleotide sequence ID" value="NZ_CABPSM010000002.1"/>
</dbReference>
<dbReference type="EMBL" id="CABPSM010000002">
    <property type="protein sequence ID" value="VVD74544.1"/>
    <property type="molecule type" value="Genomic_DNA"/>
</dbReference>
<name>A0A5E4SJD0_9BURK</name>
<dbReference type="InterPro" id="IPR031939">
    <property type="entry name" value="Adhesin_E-like"/>
</dbReference>
<evidence type="ECO:0000313" key="4">
    <source>
        <dbReference type="Proteomes" id="UP000343317"/>
    </source>
</evidence>
<keyword evidence="1" id="KW-0732">Signal</keyword>
<evidence type="ECO:0000256" key="1">
    <source>
        <dbReference type="SAM" id="SignalP"/>
    </source>
</evidence>
<feature type="chain" id="PRO_5022713535" description="Surface-adhesin protein E-like domain-containing protein" evidence="1">
    <location>
        <begin position="21"/>
        <end position="129"/>
    </location>
</feature>
<keyword evidence="4" id="KW-1185">Reference proteome</keyword>
<evidence type="ECO:0000259" key="2">
    <source>
        <dbReference type="Pfam" id="PF16747"/>
    </source>
</evidence>
<sequence length="129" mass="13890">MKKQLLLAVAIALSTSMAWGADWLNVYKTKAEDLSLDVESISTNNGYVAVWVRRDIHDSKSGLKSGGKPVRRLMMRWTINCHERTMATGAATAYGANGTVLGSIDGTPTVFSDVVPDSNGDTVMKVVCP</sequence>
<accession>A0A5E4SJD0</accession>
<evidence type="ECO:0000313" key="3">
    <source>
        <dbReference type="EMBL" id="VVD74544.1"/>
    </source>
</evidence>
<feature type="signal peptide" evidence="1">
    <location>
        <begin position="1"/>
        <end position="20"/>
    </location>
</feature>
<reference evidence="3 4" key="1">
    <citation type="submission" date="2019-08" db="EMBL/GenBank/DDBJ databases">
        <authorList>
            <person name="Peeters C."/>
        </authorList>
    </citation>
    <scope>NUCLEOTIDE SEQUENCE [LARGE SCALE GENOMIC DNA]</scope>
    <source>
        <strain evidence="3 4">LMG 31112</strain>
    </source>
</reference>
<protein>
    <recommendedName>
        <fullName evidence="2">Surface-adhesin protein E-like domain-containing protein</fullName>
    </recommendedName>
</protein>
<proteinExistence type="predicted"/>
<gene>
    <name evidence="3" type="ORF">PHO31112_00765</name>
</gene>